<comment type="caution">
    <text evidence="8">The sequence shown here is derived from an EMBL/GenBank/DDBJ whole genome shotgun (WGS) entry which is preliminary data.</text>
</comment>
<feature type="domain" description="Acyl-CoA dehydrogenase/oxidase C-terminal" evidence="6">
    <location>
        <begin position="189"/>
        <end position="297"/>
    </location>
</feature>
<dbReference type="Gene3D" id="1.20.140.10">
    <property type="entry name" value="Butyryl-CoA Dehydrogenase, subunit A, domain 3"/>
    <property type="match status" value="1"/>
</dbReference>
<evidence type="ECO:0000256" key="4">
    <source>
        <dbReference type="ARBA" id="ARBA00022827"/>
    </source>
</evidence>
<keyword evidence="9" id="KW-1185">Reference proteome</keyword>
<dbReference type="Gene3D" id="1.10.540.10">
    <property type="entry name" value="Acyl-CoA dehydrogenase/oxidase, N-terminal domain"/>
    <property type="match status" value="1"/>
</dbReference>
<dbReference type="Proteomes" id="UP001600424">
    <property type="component" value="Unassembled WGS sequence"/>
</dbReference>
<organism evidence="8 9">
    <name type="scientific">Streptomyces wedmorensis</name>
    <dbReference type="NCBI Taxonomy" id="43759"/>
    <lineage>
        <taxon>Bacteria</taxon>
        <taxon>Bacillati</taxon>
        <taxon>Actinomycetota</taxon>
        <taxon>Actinomycetes</taxon>
        <taxon>Kitasatosporales</taxon>
        <taxon>Streptomycetaceae</taxon>
        <taxon>Streptomyces</taxon>
    </lineage>
</organism>
<dbReference type="InterPro" id="IPR009100">
    <property type="entry name" value="AcylCoA_DH/oxidase_NM_dom_sf"/>
</dbReference>
<reference evidence="8 9" key="1">
    <citation type="submission" date="2024-09" db="EMBL/GenBank/DDBJ databases">
        <title>The Natural Products Discovery Center: Release of the First 8490 Sequenced Strains for Exploring Actinobacteria Biosynthetic Diversity.</title>
        <authorList>
            <person name="Kalkreuter E."/>
            <person name="Kautsar S.A."/>
            <person name="Yang D."/>
            <person name="Bader C.D."/>
            <person name="Teijaro C.N."/>
            <person name="Fluegel L."/>
            <person name="Davis C.M."/>
            <person name="Simpson J.R."/>
            <person name="Lauterbach L."/>
            <person name="Steele A.D."/>
            <person name="Gui C."/>
            <person name="Meng S."/>
            <person name="Li G."/>
            <person name="Viehrig K."/>
            <person name="Ye F."/>
            <person name="Su P."/>
            <person name="Kiefer A.F."/>
            <person name="Nichols A."/>
            <person name="Cepeda A.J."/>
            <person name="Yan W."/>
            <person name="Fan B."/>
            <person name="Jiang Y."/>
            <person name="Adhikari A."/>
            <person name="Zheng C.-J."/>
            <person name="Schuster L."/>
            <person name="Cowan T.M."/>
            <person name="Smanski M.J."/>
            <person name="Chevrette M.G."/>
            <person name="De Carvalho L.P.S."/>
            <person name="Shen B."/>
        </authorList>
    </citation>
    <scope>NUCLEOTIDE SEQUENCE [LARGE SCALE GENOMIC DNA]</scope>
    <source>
        <strain evidence="8 9">NPDC056472</strain>
    </source>
</reference>
<dbReference type="InterPro" id="IPR037069">
    <property type="entry name" value="AcylCoA_DH/ox_N_sf"/>
</dbReference>
<keyword evidence="4" id="KW-0274">FAD</keyword>
<dbReference type="InterPro" id="IPR009075">
    <property type="entry name" value="AcylCo_DH/oxidase_C"/>
</dbReference>
<proteinExistence type="inferred from homology"/>
<dbReference type="Pfam" id="PF02771">
    <property type="entry name" value="Acyl-CoA_dh_N"/>
    <property type="match status" value="1"/>
</dbReference>
<gene>
    <name evidence="8" type="ORF">ACFQ63_36190</name>
</gene>
<comment type="cofactor">
    <cofactor evidence="1">
        <name>FAD</name>
        <dbReference type="ChEBI" id="CHEBI:57692"/>
    </cofactor>
</comment>
<feature type="domain" description="Acyl-CoA dehydrogenase/oxidase N-terminal" evidence="7">
    <location>
        <begin position="22"/>
        <end position="68"/>
    </location>
</feature>
<protein>
    <submittedName>
        <fullName evidence="8">Acyl-CoA dehydrogenase family protein</fullName>
    </submittedName>
</protein>
<dbReference type="InterPro" id="IPR013786">
    <property type="entry name" value="AcylCoA_DH/ox_N"/>
</dbReference>
<evidence type="ECO:0000256" key="2">
    <source>
        <dbReference type="ARBA" id="ARBA00009347"/>
    </source>
</evidence>
<evidence type="ECO:0000256" key="1">
    <source>
        <dbReference type="ARBA" id="ARBA00001974"/>
    </source>
</evidence>
<evidence type="ECO:0000256" key="3">
    <source>
        <dbReference type="ARBA" id="ARBA00022630"/>
    </source>
</evidence>
<dbReference type="Pfam" id="PF00441">
    <property type="entry name" value="Acyl-CoA_dh_1"/>
    <property type="match status" value="1"/>
</dbReference>
<dbReference type="InterPro" id="IPR036250">
    <property type="entry name" value="AcylCo_DH-like_C"/>
</dbReference>
<dbReference type="SUPFAM" id="SSF56645">
    <property type="entry name" value="Acyl-CoA dehydrogenase NM domain-like"/>
    <property type="match status" value="1"/>
</dbReference>
<dbReference type="PANTHER" id="PTHR43884:SF20">
    <property type="entry name" value="ACYL-COA DEHYDROGENASE FADE28"/>
    <property type="match status" value="1"/>
</dbReference>
<name>A0ABW6J5S2_STRWE</name>
<dbReference type="SUPFAM" id="SSF47203">
    <property type="entry name" value="Acyl-CoA dehydrogenase C-terminal domain-like"/>
    <property type="match status" value="1"/>
</dbReference>
<keyword evidence="5" id="KW-0560">Oxidoreductase</keyword>
<evidence type="ECO:0000259" key="7">
    <source>
        <dbReference type="Pfam" id="PF02771"/>
    </source>
</evidence>
<evidence type="ECO:0000313" key="8">
    <source>
        <dbReference type="EMBL" id="MFE5985126.1"/>
    </source>
</evidence>
<dbReference type="RefSeq" id="WP_386254139.1">
    <property type="nucleotide sequence ID" value="NZ_JBHTRV010000043.1"/>
</dbReference>
<evidence type="ECO:0000313" key="9">
    <source>
        <dbReference type="Proteomes" id="UP001600424"/>
    </source>
</evidence>
<accession>A0ABW6J5S2</accession>
<evidence type="ECO:0000256" key="5">
    <source>
        <dbReference type="ARBA" id="ARBA00023002"/>
    </source>
</evidence>
<evidence type="ECO:0000259" key="6">
    <source>
        <dbReference type="Pfam" id="PF00441"/>
    </source>
</evidence>
<comment type="similarity">
    <text evidence="2">Belongs to the acyl-CoA dehydrogenase family.</text>
</comment>
<dbReference type="EMBL" id="JBHTRV010000043">
    <property type="protein sequence ID" value="MFE5985126.1"/>
    <property type="molecule type" value="Genomic_DNA"/>
</dbReference>
<keyword evidence="3" id="KW-0285">Flavoprotein</keyword>
<sequence>MNDDLKLLEATAADIFTAYQDRPGLWEELEEAGLTGIGIPEEAGGSGGDAEMAAVMLRAAAYHAAEIPIAETLWLAGPLLAAAGLLVPAGQLTAAEAKDGDLTLERAGDGWLLDGVLQRVPWARDAVRIAVVVDGRVCSVDPARATLVHGTNLAGEPRDDVSFDSLALTAEQVADLPAGPSLQVRGALARSIQLSGAAQRALEHSLRYAGERRQFGRPIAAFQAVQQYLATLAGEVAILELATRSAVAGLNDPETDLLTVVAAVRANACRAASVVAELSHQVHGAIGTTHEHDLRRSTLRLWSWREEYGNENQWAAALGLLAAAAEDPWHLITGPTTKRS</sequence>
<dbReference type="PANTHER" id="PTHR43884">
    <property type="entry name" value="ACYL-COA DEHYDROGENASE"/>
    <property type="match status" value="1"/>
</dbReference>